<comment type="caution">
    <text evidence="4">The sequence shown here is derived from an EMBL/GenBank/DDBJ whole genome shotgun (WGS) entry which is preliminary data.</text>
</comment>
<dbReference type="PANTHER" id="PTHR43877">
    <property type="entry name" value="AMINOALKYLPHOSPHONATE N-ACETYLTRANSFERASE-RELATED-RELATED"/>
    <property type="match status" value="1"/>
</dbReference>
<dbReference type="CDD" id="cd04301">
    <property type="entry name" value="NAT_SF"/>
    <property type="match status" value="1"/>
</dbReference>
<dbReference type="Gene3D" id="3.40.630.30">
    <property type="match status" value="1"/>
</dbReference>
<reference evidence="4 5" key="1">
    <citation type="submission" date="2021-01" db="EMBL/GenBank/DDBJ databases">
        <title>Draft genome sequence of Micromonospora sp. strain STR1_7.</title>
        <authorList>
            <person name="Karlyshev A."/>
            <person name="Jawad R."/>
        </authorList>
    </citation>
    <scope>NUCLEOTIDE SEQUENCE [LARGE SCALE GENOMIC DNA]</scope>
    <source>
        <strain evidence="4 5">STR1-7</strain>
    </source>
</reference>
<dbReference type="InterPro" id="IPR050832">
    <property type="entry name" value="Bact_Acetyltransf"/>
</dbReference>
<dbReference type="InterPro" id="IPR016181">
    <property type="entry name" value="Acyl_CoA_acyltransferase"/>
</dbReference>
<keyword evidence="2" id="KW-0012">Acyltransferase</keyword>
<evidence type="ECO:0000313" key="5">
    <source>
        <dbReference type="Proteomes" id="UP000601027"/>
    </source>
</evidence>
<feature type="domain" description="N-acetyltransferase" evidence="3">
    <location>
        <begin position="12"/>
        <end position="161"/>
    </location>
</feature>
<dbReference type="InterPro" id="IPR000182">
    <property type="entry name" value="GNAT_dom"/>
</dbReference>
<evidence type="ECO:0000256" key="1">
    <source>
        <dbReference type="ARBA" id="ARBA00022679"/>
    </source>
</evidence>
<dbReference type="Pfam" id="PF00583">
    <property type="entry name" value="Acetyltransf_1"/>
    <property type="match status" value="1"/>
</dbReference>
<dbReference type="PROSITE" id="PS51186">
    <property type="entry name" value="GNAT"/>
    <property type="match status" value="1"/>
</dbReference>
<name>A0ABS1XTM8_9ACTN</name>
<dbReference type="SUPFAM" id="SSF55729">
    <property type="entry name" value="Acyl-CoA N-acyltransferases (Nat)"/>
    <property type="match status" value="1"/>
</dbReference>
<dbReference type="Proteomes" id="UP000601027">
    <property type="component" value="Unassembled WGS sequence"/>
</dbReference>
<sequence>MPNDFDRGRVRADVRAGTPADAVALAGLRWRRLAEEGGYTGNDHDDFVELFATWVTEHLSTHRPFVVEVDGDVVGMAWLMLADRVPSPTHRHRRTGDVQAVYVVPELRDSGIGAALLKMVLAEARELGLEHVTVHSSERAVPLYERVGFQHGPTWLSWQRD</sequence>
<dbReference type="RefSeq" id="WP_203175008.1">
    <property type="nucleotide sequence ID" value="NZ_JAEVHM010000046.1"/>
</dbReference>
<evidence type="ECO:0000259" key="3">
    <source>
        <dbReference type="PROSITE" id="PS51186"/>
    </source>
</evidence>
<keyword evidence="1" id="KW-0808">Transferase</keyword>
<gene>
    <name evidence="4" type="ORF">JNW91_12485</name>
</gene>
<proteinExistence type="predicted"/>
<protein>
    <submittedName>
        <fullName evidence="4">GNAT family N-acetyltransferase</fullName>
    </submittedName>
</protein>
<keyword evidence="5" id="KW-1185">Reference proteome</keyword>
<dbReference type="EMBL" id="JAEVHM010000046">
    <property type="protein sequence ID" value="MBM0232607.1"/>
    <property type="molecule type" value="Genomic_DNA"/>
</dbReference>
<evidence type="ECO:0000256" key="2">
    <source>
        <dbReference type="ARBA" id="ARBA00023315"/>
    </source>
</evidence>
<evidence type="ECO:0000313" key="4">
    <source>
        <dbReference type="EMBL" id="MBM0232607.1"/>
    </source>
</evidence>
<accession>A0ABS1XTM8</accession>
<organism evidence="4 5">
    <name type="scientific">Micromonospora parastrephiae</name>
    <dbReference type="NCBI Taxonomy" id="2806101"/>
    <lineage>
        <taxon>Bacteria</taxon>
        <taxon>Bacillati</taxon>
        <taxon>Actinomycetota</taxon>
        <taxon>Actinomycetes</taxon>
        <taxon>Micromonosporales</taxon>
        <taxon>Micromonosporaceae</taxon>
        <taxon>Micromonospora</taxon>
    </lineage>
</organism>